<dbReference type="Proteomes" id="UP001175228">
    <property type="component" value="Unassembled WGS sequence"/>
</dbReference>
<keyword evidence="2" id="KW-1185">Reference proteome</keyword>
<evidence type="ECO:0008006" key="3">
    <source>
        <dbReference type="Google" id="ProtNLM"/>
    </source>
</evidence>
<evidence type="ECO:0000313" key="1">
    <source>
        <dbReference type="EMBL" id="KAK0500224.1"/>
    </source>
</evidence>
<protein>
    <recommendedName>
        <fullName evidence="3">C2H2-type domain-containing protein</fullName>
    </recommendedName>
</protein>
<comment type="caution">
    <text evidence="1">The sequence shown here is derived from an EMBL/GenBank/DDBJ whole genome shotgun (WGS) entry which is preliminary data.</text>
</comment>
<accession>A0AA39QEH2</accession>
<reference evidence="1" key="1">
    <citation type="submission" date="2023-06" db="EMBL/GenBank/DDBJ databases">
        <authorList>
            <consortium name="Lawrence Berkeley National Laboratory"/>
            <person name="Ahrendt S."/>
            <person name="Sahu N."/>
            <person name="Indic B."/>
            <person name="Wong-Bajracharya J."/>
            <person name="Merenyi Z."/>
            <person name="Ke H.-M."/>
            <person name="Monk M."/>
            <person name="Kocsube S."/>
            <person name="Drula E."/>
            <person name="Lipzen A."/>
            <person name="Balint B."/>
            <person name="Henrissat B."/>
            <person name="Andreopoulos B."/>
            <person name="Martin F.M."/>
            <person name="Harder C.B."/>
            <person name="Rigling D."/>
            <person name="Ford K.L."/>
            <person name="Foster G.D."/>
            <person name="Pangilinan J."/>
            <person name="Papanicolaou A."/>
            <person name="Barry K."/>
            <person name="LaButti K."/>
            <person name="Viragh M."/>
            <person name="Koriabine M."/>
            <person name="Yan M."/>
            <person name="Riley R."/>
            <person name="Champramary S."/>
            <person name="Plett K.L."/>
            <person name="Tsai I.J."/>
            <person name="Slot J."/>
            <person name="Sipos G."/>
            <person name="Plett J."/>
            <person name="Nagy L.G."/>
            <person name="Grigoriev I.V."/>
        </authorList>
    </citation>
    <scope>NUCLEOTIDE SEQUENCE</scope>
    <source>
        <strain evidence="1">HWK02</strain>
    </source>
</reference>
<name>A0AA39QEH2_9AGAR</name>
<evidence type="ECO:0000313" key="2">
    <source>
        <dbReference type="Proteomes" id="UP001175228"/>
    </source>
</evidence>
<dbReference type="EMBL" id="JAUEPU010000008">
    <property type="protein sequence ID" value="KAK0500224.1"/>
    <property type="molecule type" value="Genomic_DNA"/>
</dbReference>
<organism evidence="1 2">
    <name type="scientific">Armillaria luteobubalina</name>
    <dbReference type="NCBI Taxonomy" id="153913"/>
    <lineage>
        <taxon>Eukaryota</taxon>
        <taxon>Fungi</taxon>
        <taxon>Dikarya</taxon>
        <taxon>Basidiomycota</taxon>
        <taxon>Agaricomycotina</taxon>
        <taxon>Agaricomycetes</taxon>
        <taxon>Agaricomycetidae</taxon>
        <taxon>Agaricales</taxon>
        <taxon>Marasmiineae</taxon>
        <taxon>Physalacriaceae</taxon>
        <taxon>Armillaria</taxon>
    </lineage>
</organism>
<sequence length="287" mass="32041">MDDAGVVFYRSSVALVHGQCGLDWRLPPSLPGWSVSMNSLFSVLMDHAGDTAPTQSCNPAKKRYATYFSDSFPDILSLCDSDDDRSEWNFNPSPSYLFLQAVSPKVETEATRPQGLVPFTPAQEIASLYRRKSLSIVIPPRADYSLSIDSSEDNTLVDDWDCCSLDDVHRDFVDRDPKIRFSSDDLADFKAEAFAEMLRCKLTPEDPLVCPRPGCRDTVTNAKGLACHLHLHDIVDDRRFECNLCDGRYETNQELAMHHCPSKSISAPCSPVVASLYRVFSKITSLS</sequence>
<dbReference type="AlphaFoldDB" id="A0AA39QEH2"/>
<proteinExistence type="predicted"/>
<dbReference type="Gene3D" id="3.30.160.60">
    <property type="entry name" value="Classic Zinc Finger"/>
    <property type="match status" value="1"/>
</dbReference>
<gene>
    <name evidence="1" type="ORF">EDD18DRAFT_1459982</name>
</gene>